<proteinExistence type="predicted"/>
<sequence>MTQCGVPMINSRKFPLLRWLLSPFPCHPLRLPATMTVTATRARTETHQAPQQVIMPEVYRQACGDCHMAYPAALLPHRSWVALLDGLDDHFGTVVALDAQQAKDVATYLGECAADRTGGN</sequence>
<protein>
    <recommendedName>
        <fullName evidence="3">Cytochrome c domain-containing protein</fullName>
    </recommendedName>
</protein>
<dbReference type="InterPro" id="IPR018588">
    <property type="entry name" value="Dihaem_cytochrome-c"/>
</dbReference>
<keyword evidence="2" id="KW-1185">Reference proteome</keyword>
<dbReference type="Pfam" id="PF09626">
    <property type="entry name" value="DHC"/>
    <property type="match status" value="1"/>
</dbReference>
<gene>
    <name evidence="1" type="ORF">FVW20_05450</name>
</gene>
<evidence type="ECO:0000313" key="1">
    <source>
        <dbReference type="EMBL" id="MBG3876488.1"/>
    </source>
</evidence>
<dbReference type="Proteomes" id="UP001194469">
    <property type="component" value="Unassembled WGS sequence"/>
</dbReference>
<evidence type="ECO:0000313" key="2">
    <source>
        <dbReference type="Proteomes" id="UP001194469"/>
    </source>
</evidence>
<evidence type="ECO:0008006" key="3">
    <source>
        <dbReference type="Google" id="ProtNLM"/>
    </source>
</evidence>
<accession>A0ABS0J233</accession>
<organism evidence="1 2">
    <name type="scientific">Nitratidesulfovibrio oxamicus</name>
    <dbReference type="NCBI Taxonomy" id="32016"/>
    <lineage>
        <taxon>Bacteria</taxon>
        <taxon>Pseudomonadati</taxon>
        <taxon>Thermodesulfobacteriota</taxon>
        <taxon>Desulfovibrionia</taxon>
        <taxon>Desulfovibrionales</taxon>
        <taxon>Desulfovibrionaceae</taxon>
        <taxon>Nitratidesulfovibrio</taxon>
    </lineage>
</organism>
<dbReference type="EMBL" id="VRYY01000115">
    <property type="protein sequence ID" value="MBG3876488.1"/>
    <property type="molecule type" value="Genomic_DNA"/>
</dbReference>
<name>A0ABS0J233_9BACT</name>
<comment type="caution">
    <text evidence="1">The sequence shown here is derived from an EMBL/GenBank/DDBJ whole genome shotgun (WGS) entry which is preliminary data.</text>
</comment>
<reference evidence="1 2" key="1">
    <citation type="submission" date="2019-08" db="EMBL/GenBank/DDBJ databases">
        <authorList>
            <person name="Luo N."/>
        </authorList>
    </citation>
    <scope>NUCLEOTIDE SEQUENCE [LARGE SCALE GENOMIC DNA]</scope>
    <source>
        <strain evidence="1 2">NCIMB 9442</strain>
    </source>
</reference>